<feature type="transmembrane region" description="Helical" evidence="6">
    <location>
        <begin position="192"/>
        <end position="213"/>
    </location>
</feature>
<reference evidence="8 9" key="2">
    <citation type="journal article" date="2007" name="BMC Biol.">
        <title>A 100%-complete sequence reveals unusually simple genomic features in the hot-spring red alga Cyanidioschyzon merolae.</title>
        <authorList>
            <person name="Nozaki H."/>
            <person name="Takano H."/>
            <person name="Misumi O."/>
            <person name="Terasawa K."/>
            <person name="Matsuzaki M."/>
            <person name="Maruyama S."/>
            <person name="Nishida K."/>
            <person name="Yagisawa F."/>
            <person name="Yoshida Y."/>
            <person name="Fujiwara T."/>
            <person name="Takio S."/>
            <person name="Tamura K."/>
            <person name="Chung S.J."/>
            <person name="Nakamura S."/>
            <person name="Kuroiwa H."/>
            <person name="Tanaka K."/>
            <person name="Sato N."/>
            <person name="Kuroiwa T."/>
        </authorList>
    </citation>
    <scope>NUCLEOTIDE SEQUENCE [LARGE SCALE GENOMIC DNA]</scope>
    <source>
        <strain evidence="8 9">10D</strain>
    </source>
</reference>
<dbReference type="InterPro" id="IPR006968">
    <property type="entry name" value="RUS_fam"/>
</dbReference>
<keyword evidence="5 6" id="KW-0472">Membrane</keyword>
<dbReference type="OrthoDB" id="4476at2759"/>
<evidence type="ECO:0000259" key="7">
    <source>
        <dbReference type="Pfam" id="PF04884"/>
    </source>
</evidence>
<gene>
    <name evidence="8" type="ORF">CYME_CMM174C</name>
</gene>
<evidence type="ECO:0000256" key="1">
    <source>
        <dbReference type="ARBA" id="ARBA00004370"/>
    </source>
</evidence>
<dbReference type="PANTHER" id="PTHR12770:SF31">
    <property type="entry name" value="RUS FAMILY MEMBER 1"/>
    <property type="match status" value="1"/>
</dbReference>
<keyword evidence="3 6" id="KW-0812">Transmembrane</keyword>
<dbReference type="InterPro" id="IPR054549">
    <property type="entry name" value="UVB_sens_RUS_dom"/>
</dbReference>
<dbReference type="GO" id="GO:0016020">
    <property type="term" value="C:membrane"/>
    <property type="evidence" value="ECO:0007669"/>
    <property type="project" value="UniProtKB-SubCell"/>
</dbReference>
<dbReference type="EMBL" id="AP006495">
    <property type="protein sequence ID" value="BAM81028.1"/>
    <property type="molecule type" value="Genomic_DNA"/>
</dbReference>
<dbReference type="GeneID" id="16995170"/>
<comment type="similarity">
    <text evidence="2">Belongs to the RUS1 family.</text>
</comment>
<name>M1VIP6_CYAM1</name>
<dbReference type="RefSeq" id="XP_005537064.1">
    <property type="nucleotide sequence ID" value="XM_005537007.1"/>
</dbReference>
<keyword evidence="4 6" id="KW-1133">Transmembrane helix</keyword>
<sequence length="518" mass="57871">MDRKRLQQLSAYVHGGCSGLNEATQLWPRRRARASQSSWSRSALFAKYFIEERNQASGRSRVFLHDEEQRHWRVVPEPPAGTAVTRPENWPQRLVQTLLLPADYPSAVSSDYDRFWRWNILRHTLLEAAEVLGTQSMLLALGVGGASALPLAAAWKWILKDGLGYFAKVALATQLAPRVDNDPKRFRFYGDFVMALGTLFEMLTLAFPPWFLALASTGNLLRKAADVATGPAYRVFLYHFSIRNNSGDVSSKSESQVVVGRLSGIGAGIAVSAVTSHDASALVMAYGLLSAGHLYATYQSVIRLELRTLNRTRLEYVLNVYTASSGKRVPSIAEANAAEQKSFLRPWSHVYRIRFVNSLNELLSDPYEGTGQGRPEHLARATISSKSGDGATAHSTEKPAGWERFLGDPKLRYLLARRARRPYHRTQGRADDFLIALHCDAQVVDILQALLHVWQSGGRDWPPPDPHPLLGQLREAGWDISRILWYTGSVRLLWGHETASTEALNRGADKDAARQRYL</sequence>
<comment type="subcellular location">
    <subcellularLocation>
        <location evidence="1">Membrane</location>
    </subcellularLocation>
</comment>
<evidence type="ECO:0000313" key="8">
    <source>
        <dbReference type="EMBL" id="BAM81028.1"/>
    </source>
</evidence>
<dbReference type="KEGG" id="cme:CYME_CMM174C"/>
<dbReference type="Pfam" id="PF04884">
    <property type="entry name" value="UVB_sens_prot"/>
    <property type="match status" value="1"/>
</dbReference>
<evidence type="ECO:0000256" key="6">
    <source>
        <dbReference type="SAM" id="Phobius"/>
    </source>
</evidence>
<evidence type="ECO:0000313" key="9">
    <source>
        <dbReference type="Proteomes" id="UP000007014"/>
    </source>
</evidence>
<protein>
    <recommendedName>
        <fullName evidence="7">Protein root UVB sensitive/RUS domain-containing protein</fullName>
    </recommendedName>
</protein>
<evidence type="ECO:0000256" key="2">
    <source>
        <dbReference type="ARBA" id="ARBA00007558"/>
    </source>
</evidence>
<proteinExistence type="inferred from homology"/>
<reference evidence="8 9" key="1">
    <citation type="journal article" date="2004" name="Nature">
        <title>Genome sequence of the ultrasmall unicellular red alga Cyanidioschyzon merolae 10D.</title>
        <authorList>
            <person name="Matsuzaki M."/>
            <person name="Misumi O."/>
            <person name="Shin-i T."/>
            <person name="Maruyama S."/>
            <person name="Takahara M."/>
            <person name="Miyagishima S."/>
            <person name="Mori T."/>
            <person name="Nishida K."/>
            <person name="Yagisawa F."/>
            <person name="Nishida K."/>
            <person name="Yoshida Y."/>
            <person name="Nishimura Y."/>
            <person name="Nakao S."/>
            <person name="Kobayashi T."/>
            <person name="Momoyama Y."/>
            <person name="Higashiyama T."/>
            <person name="Minoda A."/>
            <person name="Sano M."/>
            <person name="Nomoto H."/>
            <person name="Oishi K."/>
            <person name="Hayashi H."/>
            <person name="Ohta F."/>
            <person name="Nishizaka S."/>
            <person name="Haga S."/>
            <person name="Miura S."/>
            <person name="Morishita T."/>
            <person name="Kabeya Y."/>
            <person name="Terasawa K."/>
            <person name="Suzuki Y."/>
            <person name="Ishii Y."/>
            <person name="Asakawa S."/>
            <person name="Takano H."/>
            <person name="Ohta N."/>
            <person name="Kuroiwa H."/>
            <person name="Tanaka K."/>
            <person name="Shimizu N."/>
            <person name="Sugano S."/>
            <person name="Sato N."/>
            <person name="Nozaki H."/>
            <person name="Ogasawara N."/>
            <person name="Kohara Y."/>
            <person name="Kuroiwa T."/>
        </authorList>
    </citation>
    <scope>NUCLEOTIDE SEQUENCE [LARGE SCALE GENOMIC DNA]</scope>
    <source>
        <strain evidence="8 9">10D</strain>
    </source>
</reference>
<evidence type="ECO:0000256" key="3">
    <source>
        <dbReference type="ARBA" id="ARBA00022692"/>
    </source>
</evidence>
<feature type="domain" description="Protein root UVB sensitive/RUS" evidence="7">
    <location>
        <begin position="91"/>
        <end position="323"/>
    </location>
</feature>
<evidence type="ECO:0000256" key="5">
    <source>
        <dbReference type="ARBA" id="ARBA00023136"/>
    </source>
</evidence>
<dbReference type="AlphaFoldDB" id="M1VIP6"/>
<dbReference type="PANTHER" id="PTHR12770">
    <property type="entry name" value="RUS1 FAMILY PROTEIN C16ORF58"/>
    <property type="match status" value="1"/>
</dbReference>
<dbReference type="eggNOG" id="KOG4249">
    <property type="taxonomic scope" value="Eukaryota"/>
</dbReference>
<keyword evidence="9" id="KW-1185">Reference proteome</keyword>
<accession>M1VIP6</accession>
<dbReference type="Proteomes" id="UP000007014">
    <property type="component" value="Chromosome 13"/>
</dbReference>
<feature type="transmembrane region" description="Helical" evidence="6">
    <location>
        <begin position="138"/>
        <end position="158"/>
    </location>
</feature>
<evidence type="ECO:0000256" key="4">
    <source>
        <dbReference type="ARBA" id="ARBA00022989"/>
    </source>
</evidence>
<organism evidence="8 9">
    <name type="scientific">Cyanidioschyzon merolae (strain NIES-3377 / 10D)</name>
    <name type="common">Unicellular red alga</name>
    <dbReference type="NCBI Taxonomy" id="280699"/>
    <lineage>
        <taxon>Eukaryota</taxon>
        <taxon>Rhodophyta</taxon>
        <taxon>Bangiophyceae</taxon>
        <taxon>Cyanidiales</taxon>
        <taxon>Cyanidiaceae</taxon>
        <taxon>Cyanidioschyzon</taxon>
    </lineage>
</organism>